<name>A0A9W4HAI2_PENNA</name>
<evidence type="ECO:0000313" key="1">
    <source>
        <dbReference type="EMBL" id="CAG7961321.1"/>
    </source>
</evidence>
<dbReference type="AlphaFoldDB" id="A0A9W4HAI2"/>
<sequence>MEDVIELERFPLNIHRYPYQGRDDFLAIMNYERHQQGDVRVRLSLLRRNDFFTLVEGISSHLNILVIKIPSGSHERAIESIQGLIIIAALRQGLVHDIRFDGSQDQELQSCVKQPDNQIYPARLTSRSYPSIVFEVAKTETGLQLQRDTEKWLFECQNEVLSMITIHIGKRNQTMTLRRSAVENGSLAMKQEVDITVEPGILGSQGVPVISNAPFIIPFSNL</sequence>
<proteinExistence type="predicted"/>
<reference evidence="1" key="1">
    <citation type="submission" date="2021-07" db="EMBL/GenBank/DDBJ databases">
        <authorList>
            <person name="Branca A.L. A."/>
        </authorList>
    </citation>
    <scope>NUCLEOTIDE SEQUENCE</scope>
</reference>
<organism evidence="1 2">
    <name type="scientific">Penicillium nalgiovense</name>
    <dbReference type="NCBI Taxonomy" id="60175"/>
    <lineage>
        <taxon>Eukaryota</taxon>
        <taxon>Fungi</taxon>
        <taxon>Dikarya</taxon>
        <taxon>Ascomycota</taxon>
        <taxon>Pezizomycotina</taxon>
        <taxon>Eurotiomycetes</taxon>
        <taxon>Eurotiomycetidae</taxon>
        <taxon>Eurotiales</taxon>
        <taxon>Aspergillaceae</taxon>
        <taxon>Penicillium</taxon>
    </lineage>
</organism>
<dbReference type="EMBL" id="CAJVNV010000021">
    <property type="protein sequence ID" value="CAG7961321.1"/>
    <property type="molecule type" value="Genomic_DNA"/>
</dbReference>
<dbReference type="Proteomes" id="UP001153461">
    <property type="component" value="Unassembled WGS sequence"/>
</dbReference>
<gene>
    <name evidence="1" type="ORF">PNAL_LOCUS774</name>
</gene>
<evidence type="ECO:0000313" key="2">
    <source>
        <dbReference type="Proteomes" id="UP001153461"/>
    </source>
</evidence>
<comment type="caution">
    <text evidence="1">The sequence shown here is derived from an EMBL/GenBank/DDBJ whole genome shotgun (WGS) entry which is preliminary data.</text>
</comment>
<accession>A0A9W4HAI2</accession>
<protein>
    <submittedName>
        <fullName evidence="1">Uncharacterized protein</fullName>
    </submittedName>
</protein>
<dbReference type="OrthoDB" id="425925at2759"/>